<evidence type="ECO:0000313" key="2">
    <source>
        <dbReference type="EMBL" id="CAF9911045.1"/>
    </source>
</evidence>
<dbReference type="InterPro" id="IPR019410">
    <property type="entry name" value="Methyltransf_16"/>
</dbReference>
<name>A0A8H3ICH7_9LECA</name>
<feature type="region of interest" description="Disordered" evidence="1">
    <location>
        <begin position="107"/>
        <end position="126"/>
    </location>
</feature>
<comment type="caution">
    <text evidence="2">The sequence shown here is derived from an EMBL/GenBank/DDBJ whole genome shotgun (WGS) entry which is preliminary data.</text>
</comment>
<dbReference type="SUPFAM" id="SSF53335">
    <property type="entry name" value="S-adenosyl-L-methionine-dependent methyltransferases"/>
    <property type="match status" value="1"/>
</dbReference>
<dbReference type="PANTHER" id="PTHR14614:SF156">
    <property type="entry name" value="PROTEIN-LYSINE N-METHYLTRANSFERASE EFM2"/>
    <property type="match status" value="1"/>
</dbReference>
<keyword evidence="3" id="KW-1185">Reference proteome</keyword>
<dbReference type="GO" id="GO:0005829">
    <property type="term" value="C:cytosol"/>
    <property type="evidence" value="ECO:0007669"/>
    <property type="project" value="TreeGrafter"/>
</dbReference>
<dbReference type="OrthoDB" id="433955at2759"/>
<organism evidence="2 3">
    <name type="scientific">Alectoria fallacina</name>
    <dbReference type="NCBI Taxonomy" id="1903189"/>
    <lineage>
        <taxon>Eukaryota</taxon>
        <taxon>Fungi</taxon>
        <taxon>Dikarya</taxon>
        <taxon>Ascomycota</taxon>
        <taxon>Pezizomycotina</taxon>
        <taxon>Lecanoromycetes</taxon>
        <taxon>OSLEUM clade</taxon>
        <taxon>Lecanoromycetidae</taxon>
        <taxon>Lecanorales</taxon>
        <taxon>Lecanorineae</taxon>
        <taxon>Parmeliaceae</taxon>
        <taxon>Alectoria</taxon>
    </lineage>
</organism>
<proteinExistence type="predicted"/>
<dbReference type="Gene3D" id="3.40.50.150">
    <property type="entry name" value="Vaccinia Virus protein VP39"/>
    <property type="match status" value="1"/>
</dbReference>
<dbReference type="EMBL" id="CAJPDR010000046">
    <property type="protein sequence ID" value="CAF9911045.1"/>
    <property type="molecule type" value="Genomic_DNA"/>
</dbReference>
<dbReference type="GO" id="GO:0008757">
    <property type="term" value="F:S-adenosylmethionine-dependent methyltransferase activity"/>
    <property type="evidence" value="ECO:0007669"/>
    <property type="project" value="UniProtKB-ARBA"/>
</dbReference>
<dbReference type="InterPro" id="IPR029063">
    <property type="entry name" value="SAM-dependent_MTases_sf"/>
</dbReference>
<dbReference type="AlphaFoldDB" id="A0A8H3ICH7"/>
<evidence type="ECO:0000256" key="1">
    <source>
        <dbReference type="SAM" id="MobiDB-lite"/>
    </source>
</evidence>
<protein>
    <submittedName>
        <fullName evidence="2">Uncharacterized protein</fullName>
    </submittedName>
</protein>
<dbReference type="Pfam" id="PF10294">
    <property type="entry name" value="Methyltransf_16"/>
    <property type="match status" value="1"/>
</dbReference>
<sequence length="378" mass="41090">MARVNAGLHSNVPADDGDAGPLHVLDLPQLHSKPSAQSLLSAIALLAVAPSSWDVKAGEAARPASIDEDGVPSYLTRIISSPLAWIPSGADQEDIWEAASKRLAERSGRTAMPSASRTFKIPRDGQDTSETVDIKLHEPSLTGDNLGHKTWVASYLLAKRLPILLPRLFPGIKSSSEMATPHLNPWTQYPKNPHHPHPITPSPPPTRPHILELGAGTGLVGLAASALFATHTHLTDLPSILPNLQANVAANASLTASSTVSAGPLDWSDRHSSVLGGPLYDLILAADSLYAPEHPTWLVRVMGARLRRDEERRARVVLELPFRSEAPPEHEALGLRMREEGFVLVEEGQEVGYDDWEDLSSAGGQLEVKCWWSVWRWR</sequence>
<dbReference type="PANTHER" id="PTHR14614">
    <property type="entry name" value="HEPATOCELLULAR CARCINOMA-ASSOCIATED ANTIGEN"/>
    <property type="match status" value="1"/>
</dbReference>
<accession>A0A8H3ICH7</accession>
<reference evidence="2" key="1">
    <citation type="submission" date="2021-03" db="EMBL/GenBank/DDBJ databases">
        <authorList>
            <person name="Tagirdzhanova G."/>
        </authorList>
    </citation>
    <scope>NUCLEOTIDE SEQUENCE</scope>
</reference>
<evidence type="ECO:0000313" key="3">
    <source>
        <dbReference type="Proteomes" id="UP000664203"/>
    </source>
</evidence>
<gene>
    <name evidence="2" type="ORF">ALECFALPRED_007060</name>
</gene>
<dbReference type="Proteomes" id="UP000664203">
    <property type="component" value="Unassembled WGS sequence"/>
</dbReference>